<reference evidence="5" key="1">
    <citation type="submission" date="2014-03" db="EMBL/GenBank/DDBJ databases">
        <title>The Genome Sequence of Puccinia striiformis f. sp. tritici PST-78.</title>
        <authorList>
            <consortium name="The Broad Institute Genome Sequencing Platform"/>
            <person name="Cuomo C."/>
            <person name="Hulbert S."/>
            <person name="Chen X."/>
            <person name="Walker B."/>
            <person name="Young S.K."/>
            <person name="Zeng Q."/>
            <person name="Gargeya S."/>
            <person name="Fitzgerald M."/>
            <person name="Haas B."/>
            <person name="Abouelleil A."/>
            <person name="Alvarado L."/>
            <person name="Arachchi H.M."/>
            <person name="Berlin A.M."/>
            <person name="Chapman S.B."/>
            <person name="Goldberg J."/>
            <person name="Griggs A."/>
            <person name="Gujja S."/>
            <person name="Hansen M."/>
            <person name="Howarth C."/>
            <person name="Imamovic A."/>
            <person name="Larimer J."/>
            <person name="McCowan C."/>
            <person name="Montmayeur A."/>
            <person name="Murphy C."/>
            <person name="Neiman D."/>
            <person name="Pearson M."/>
            <person name="Priest M."/>
            <person name="Roberts A."/>
            <person name="Saif S."/>
            <person name="Shea T."/>
            <person name="Sisk P."/>
            <person name="Sykes S."/>
            <person name="Wortman J."/>
            <person name="Nusbaum C."/>
            <person name="Birren B."/>
        </authorList>
    </citation>
    <scope>NUCLEOTIDE SEQUENCE [LARGE SCALE GENOMIC DNA]</scope>
    <source>
        <strain evidence="5">race PST-78</strain>
    </source>
</reference>
<dbReference type="PANTHER" id="PTHR34612:SF2">
    <property type="entry name" value="GLYCOSIDE HYDROLASE 131 CATALYTIC N-TERMINAL DOMAIN-CONTAINING PROTEIN"/>
    <property type="match status" value="1"/>
</dbReference>
<gene>
    <name evidence="4" type="ORF">PSTG_03649</name>
</gene>
<dbReference type="EMBL" id="AJIL01000019">
    <property type="protein sequence ID" value="KNF03057.1"/>
    <property type="molecule type" value="Genomic_DNA"/>
</dbReference>
<dbReference type="AlphaFoldDB" id="A0A0L0VV44"/>
<accession>A0A0L0VV44</accession>
<sequence length="357" mass="38966">MLAAKMQRAILMAIFLFASLSLATPEEPTPPPGTESDGLKSLDTKPSGSGSGAGGGKDSANTASDSKRIFDFKLTPDMKTADLDNASSALSKLIAFIVRGAGKASAYVSIVQQRKSAPEIKLEIRDDSIFIPGGNAANAQHGFRRTDVNPAIDKTTTLTGITTWYQTIRLDSKAPLVLTHGYLLASIEVPSGEHIFDIMAGSDFDAMNTDHKPSDNSQTIRVRDFKSKTLHSLPLKYDQNYNFAITVDWTSNMLTIYSSIGTDPLKMAGGPMPNDAKAMSPEFKQKGEYHIQLIKFPLVDPKVPVEKRGDTPHFGLQEPIKQEHVFFSNVFVTSGKEIEQPKFSATKSKKPKACRRK</sequence>
<keyword evidence="2" id="KW-0732">Signal</keyword>
<evidence type="ECO:0000256" key="2">
    <source>
        <dbReference type="SAM" id="SignalP"/>
    </source>
</evidence>
<evidence type="ECO:0000313" key="4">
    <source>
        <dbReference type="EMBL" id="KNF03057.1"/>
    </source>
</evidence>
<evidence type="ECO:0000313" key="5">
    <source>
        <dbReference type="Proteomes" id="UP000054564"/>
    </source>
</evidence>
<comment type="caution">
    <text evidence="4">The sequence shown here is derived from an EMBL/GenBank/DDBJ whole genome shotgun (WGS) entry which is preliminary data.</text>
</comment>
<feature type="domain" description="Glycoside hydrolase 131 catalytic N-terminal" evidence="3">
    <location>
        <begin position="70"/>
        <end position="335"/>
    </location>
</feature>
<dbReference type="PANTHER" id="PTHR34612">
    <property type="entry name" value="GH131_N DOMAIN-CONTAINING PROTEIN"/>
    <property type="match status" value="1"/>
</dbReference>
<dbReference type="Gene3D" id="2.60.120.1160">
    <property type="match status" value="1"/>
</dbReference>
<dbReference type="InterPro" id="IPR041524">
    <property type="entry name" value="GH131_N"/>
</dbReference>
<feature type="chain" id="PRO_5005550813" description="Glycoside hydrolase 131 catalytic N-terminal domain-containing protein" evidence="2">
    <location>
        <begin position="24"/>
        <end position="357"/>
    </location>
</feature>
<keyword evidence="5" id="KW-1185">Reference proteome</keyword>
<organism evidence="4 5">
    <name type="scientific">Puccinia striiformis f. sp. tritici PST-78</name>
    <dbReference type="NCBI Taxonomy" id="1165861"/>
    <lineage>
        <taxon>Eukaryota</taxon>
        <taxon>Fungi</taxon>
        <taxon>Dikarya</taxon>
        <taxon>Basidiomycota</taxon>
        <taxon>Pucciniomycotina</taxon>
        <taxon>Pucciniomycetes</taxon>
        <taxon>Pucciniales</taxon>
        <taxon>Pucciniaceae</taxon>
        <taxon>Puccinia</taxon>
    </lineage>
</organism>
<dbReference type="Proteomes" id="UP000054564">
    <property type="component" value="Unassembled WGS sequence"/>
</dbReference>
<evidence type="ECO:0000259" key="3">
    <source>
        <dbReference type="Pfam" id="PF18271"/>
    </source>
</evidence>
<feature type="region of interest" description="Disordered" evidence="1">
    <location>
        <begin position="25"/>
        <end position="62"/>
    </location>
</feature>
<dbReference type="STRING" id="1165861.A0A0L0VV44"/>
<dbReference type="Pfam" id="PF18271">
    <property type="entry name" value="GH131_N"/>
    <property type="match status" value="1"/>
</dbReference>
<name>A0A0L0VV44_9BASI</name>
<evidence type="ECO:0000256" key="1">
    <source>
        <dbReference type="SAM" id="MobiDB-lite"/>
    </source>
</evidence>
<feature type="signal peptide" evidence="2">
    <location>
        <begin position="1"/>
        <end position="23"/>
    </location>
</feature>
<protein>
    <recommendedName>
        <fullName evidence="3">Glycoside hydrolase 131 catalytic N-terminal domain-containing protein</fullName>
    </recommendedName>
</protein>
<proteinExistence type="predicted"/>